<dbReference type="Pfam" id="PF00005">
    <property type="entry name" value="ABC_tran"/>
    <property type="match status" value="1"/>
</dbReference>
<dbReference type="SMART" id="SM00382">
    <property type="entry name" value="AAA"/>
    <property type="match status" value="1"/>
</dbReference>
<dbReference type="SUPFAM" id="SSF52540">
    <property type="entry name" value="P-loop containing nucleoside triphosphate hydrolases"/>
    <property type="match status" value="1"/>
</dbReference>
<feature type="compositionally biased region" description="Basic and acidic residues" evidence="8">
    <location>
        <begin position="112"/>
        <end position="122"/>
    </location>
</feature>
<name>A0ABP1BCA9_9BRYO</name>
<dbReference type="InterPro" id="IPR003593">
    <property type="entry name" value="AAA+_ATPase"/>
</dbReference>
<dbReference type="InterPro" id="IPR003439">
    <property type="entry name" value="ABC_transporter-like_ATP-bd"/>
</dbReference>
<feature type="transmembrane region" description="Helical" evidence="9">
    <location>
        <begin position="317"/>
        <end position="340"/>
    </location>
</feature>
<dbReference type="InterPro" id="IPR027417">
    <property type="entry name" value="P-loop_NTPase"/>
</dbReference>
<keyword evidence="6 9" id="KW-1133">Transmembrane helix</keyword>
<feature type="domain" description="ABC transmembrane type-1" evidence="11">
    <location>
        <begin position="177"/>
        <end position="460"/>
    </location>
</feature>
<dbReference type="SUPFAM" id="SSF90123">
    <property type="entry name" value="ABC transporter transmembrane region"/>
    <property type="match status" value="1"/>
</dbReference>
<dbReference type="PROSITE" id="PS50929">
    <property type="entry name" value="ABC_TM1F"/>
    <property type="match status" value="1"/>
</dbReference>
<evidence type="ECO:0000256" key="7">
    <source>
        <dbReference type="ARBA" id="ARBA00023136"/>
    </source>
</evidence>
<dbReference type="InterPro" id="IPR011527">
    <property type="entry name" value="ABC1_TM_dom"/>
</dbReference>
<keyword evidence="7 9" id="KW-0472">Membrane</keyword>
<feature type="region of interest" description="Disordered" evidence="8">
    <location>
        <begin position="109"/>
        <end position="132"/>
    </location>
</feature>
<evidence type="ECO:0000259" key="10">
    <source>
        <dbReference type="PROSITE" id="PS50893"/>
    </source>
</evidence>
<evidence type="ECO:0000256" key="8">
    <source>
        <dbReference type="SAM" id="MobiDB-lite"/>
    </source>
</evidence>
<accession>A0ABP1BCA9</accession>
<feature type="compositionally biased region" description="Polar residues" evidence="8">
    <location>
        <begin position="668"/>
        <end position="680"/>
    </location>
</feature>
<dbReference type="EMBL" id="OZ023704">
    <property type="protein sequence ID" value="CAK9872908.1"/>
    <property type="molecule type" value="Genomic_DNA"/>
</dbReference>
<evidence type="ECO:0000313" key="12">
    <source>
        <dbReference type="EMBL" id="CAK9872908.1"/>
    </source>
</evidence>
<evidence type="ECO:0008006" key="14">
    <source>
        <dbReference type="Google" id="ProtNLM"/>
    </source>
</evidence>
<keyword evidence="3 9" id="KW-0812">Transmembrane</keyword>
<organism evidence="12 13">
    <name type="scientific">Sphagnum jensenii</name>
    <dbReference type="NCBI Taxonomy" id="128206"/>
    <lineage>
        <taxon>Eukaryota</taxon>
        <taxon>Viridiplantae</taxon>
        <taxon>Streptophyta</taxon>
        <taxon>Embryophyta</taxon>
        <taxon>Bryophyta</taxon>
        <taxon>Sphagnophytina</taxon>
        <taxon>Sphagnopsida</taxon>
        <taxon>Sphagnales</taxon>
        <taxon>Sphagnaceae</taxon>
        <taxon>Sphagnum</taxon>
    </lineage>
</organism>
<feature type="region of interest" description="Disordered" evidence="8">
    <location>
        <begin position="649"/>
        <end position="680"/>
    </location>
</feature>
<dbReference type="Pfam" id="PF06472">
    <property type="entry name" value="ABC_membrane_2"/>
    <property type="match status" value="1"/>
</dbReference>
<dbReference type="InterPro" id="IPR017871">
    <property type="entry name" value="ABC_transporter-like_CS"/>
</dbReference>
<evidence type="ECO:0000259" key="11">
    <source>
        <dbReference type="PROSITE" id="PS50929"/>
    </source>
</evidence>
<evidence type="ECO:0000256" key="6">
    <source>
        <dbReference type="ARBA" id="ARBA00022989"/>
    </source>
</evidence>
<comment type="similarity">
    <text evidence="1">Belongs to the ABC transporter superfamily. ABCD family. Peroxisomal fatty acyl CoA transporter (TC 3.A.1.203) subfamily.</text>
</comment>
<keyword evidence="2" id="KW-0813">Transport</keyword>
<feature type="transmembrane region" description="Helical" evidence="9">
    <location>
        <begin position="176"/>
        <end position="196"/>
    </location>
</feature>
<keyword evidence="5" id="KW-0067">ATP-binding</keyword>
<dbReference type="CDD" id="cd03223">
    <property type="entry name" value="ABCD_peroxisomal_ALDP"/>
    <property type="match status" value="1"/>
</dbReference>
<gene>
    <name evidence="12" type="ORF">CSSPJE1EN2_LOCUS15478</name>
</gene>
<evidence type="ECO:0000256" key="5">
    <source>
        <dbReference type="ARBA" id="ARBA00022840"/>
    </source>
</evidence>
<dbReference type="InterPro" id="IPR050835">
    <property type="entry name" value="ABC_transporter_sub-D"/>
</dbReference>
<dbReference type="PROSITE" id="PS00211">
    <property type="entry name" value="ABC_TRANSPORTER_1"/>
    <property type="match status" value="1"/>
</dbReference>
<dbReference type="PROSITE" id="PS50893">
    <property type="entry name" value="ABC_TRANSPORTER_2"/>
    <property type="match status" value="1"/>
</dbReference>
<dbReference type="Gene3D" id="3.40.50.300">
    <property type="entry name" value="P-loop containing nucleotide triphosphate hydrolases"/>
    <property type="match status" value="1"/>
</dbReference>
<dbReference type="Gene3D" id="1.20.1560.10">
    <property type="entry name" value="ABC transporter type 1, transmembrane domain"/>
    <property type="match status" value="1"/>
</dbReference>
<feature type="domain" description="ABC transporter" evidence="10">
    <location>
        <begin position="522"/>
        <end position="797"/>
    </location>
</feature>
<keyword evidence="13" id="KW-1185">Reference proteome</keyword>
<protein>
    <recommendedName>
        <fullName evidence="14">ABC transporter D family member 2, chloroplastic</fullName>
    </recommendedName>
</protein>
<proteinExistence type="inferred from homology"/>
<evidence type="ECO:0000313" key="13">
    <source>
        <dbReference type="Proteomes" id="UP001497522"/>
    </source>
</evidence>
<evidence type="ECO:0000256" key="9">
    <source>
        <dbReference type="SAM" id="Phobius"/>
    </source>
</evidence>
<evidence type="ECO:0000256" key="2">
    <source>
        <dbReference type="ARBA" id="ARBA00022448"/>
    </source>
</evidence>
<dbReference type="PANTHER" id="PTHR11384">
    <property type="entry name" value="ATP-BINDING CASSETTE, SUB-FAMILY D MEMBER"/>
    <property type="match status" value="1"/>
</dbReference>
<dbReference type="PANTHER" id="PTHR11384:SF59">
    <property type="entry name" value="LYSOSOMAL COBALAMIN TRANSPORTER ABCD4"/>
    <property type="match status" value="1"/>
</dbReference>
<reference evidence="12" key="1">
    <citation type="submission" date="2024-03" db="EMBL/GenBank/DDBJ databases">
        <authorList>
            <consortium name="ELIXIR-Norway"/>
            <consortium name="Elixir Norway"/>
        </authorList>
    </citation>
    <scope>NUCLEOTIDE SEQUENCE</scope>
</reference>
<sequence length="801" mass="89256">MSNFGFAQACSSSNSSFTTVVLRSCGQVSRISLPPPPPPPPPPSCTEFNNFKYRVRRRFQSPSYLRRSSLHSACSYSLPFPLASSVSASRGSFSGYRRRKLEVRASASELFQQEHGEGKPTESAETPDIAPQSLRIDPASELKRVGSNLSTLLRRFWKVAAPYWSSEDKVQARLRLAGLFALTLATTGISVGFNFLGRDFDNALASKNREQFTKQLVYYLGAFAGGIPVFVMRDYLKDTLALRWRGWMTSQYMHKYFQNRTFYNIQSQALIDNPDQRIVDDLNSFTGTALGFSLAVFNAAISVVSFSRILYQIYPPLFFVLVVYSVGGTVISVALGKALVGLNFMQEKREADFRYGLVRVRENAESIAFYGGEMSEIQLLLQRFKQSFDNCSQILKTSRNLNFFTDFYQYLIQLLPAAVVAPLYFAGKIDFGVINQSFSAFNIVLNDFSLIVNQFQAISAFSAVVDRLGEFSDSLDQQNQLSQANANTLQATESNTRTQEQIVLVEIQEFAGVECASGQPLLEIQHLTLYTPQYTMTLIEDLSFVVKEGESLMIMGASGCGKTSLLRAVAGLWQSGSGTIKCFMRCKDNESYRGKELVGAHEEHKNGASMVEIGGMDVDSKVFFLPQRPYMVLGTLRQQLLYPTWNEEDSEHSAHSSDSSGNLPFLSGTRSGAQSLPPNDNDLTQVLECVRLGHLMDRPDGLDSAVEWASVLSLGEQQRLAFARLLLSRPQLALMDESTSALDEDNEAHLYKELKRAGVTYISVGHRSSLLQFHANVLQFQRVRGNDCGCTWTVTPLPQLD</sequence>
<dbReference type="Proteomes" id="UP001497522">
    <property type="component" value="Chromosome 3"/>
</dbReference>
<dbReference type="InterPro" id="IPR036640">
    <property type="entry name" value="ABC1_TM_sf"/>
</dbReference>
<feature type="transmembrane region" description="Helical" evidence="9">
    <location>
        <begin position="216"/>
        <end position="236"/>
    </location>
</feature>
<evidence type="ECO:0000256" key="3">
    <source>
        <dbReference type="ARBA" id="ARBA00022692"/>
    </source>
</evidence>
<keyword evidence="4" id="KW-0547">Nucleotide-binding</keyword>
<feature type="transmembrane region" description="Helical" evidence="9">
    <location>
        <begin position="289"/>
        <end position="311"/>
    </location>
</feature>
<evidence type="ECO:0000256" key="1">
    <source>
        <dbReference type="ARBA" id="ARBA00008575"/>
    </source>
</evidence>
<evidence type="ECO:0000256" key="4">
    <source>
        <dbReference type="ARBA" id="ARBA00022741"/>
    </source>
</evidence>